<keyword evidence="2" id="KW-0812">Transmembrane</keyword>
<feature type="compositionally biased region" description="Basic residues" evidence="1">
    <location>
        <begin position="8"/>
        <end position="20"/>
    </location>
</feature>
<keyword evidence="4" id="KW-0378">Hydrolase</keyword>
<dbReference type="InterPro" id="IPR050570">
    <property type="entry name" value="Cell_wall_metabolism_enzyme"/>
</dbReference>
<organism evidence="4 5">
    <name type="scientific">Nocardioides marmoribigeumensis</name>
    <dbReference type="NCBI Taxonomy" id="433649"/>
    <lineage>
        <taxon>Bacteria</taxon>
        <taxon>Bacillati</taxon>
        <taxon>Actinomycetota</taxon>
        <taxon>Actinomycetes</taxon>
        <taxon>Propionibacteriales</taxon>
        <taxon>Nocardioidaceae</taxon>
        <taxon>Nocardioides</taxon>
    </lineage>
</organism>
<feature type="region of interest" description="Disordered" evidence="1">
    <location>
        <begin position="1"/>
        <end position="20"/>
    </location>
</feature>
<sequence length="251" mass="26038">MPHQPTTSRRRAYRPTHRAPRRLSRTLASVAAAYAVAAMVLVLVVTVVLPVTAARHKVPALAAAGLAPSLSASTAPAAAVLAGREDAARPSRSLATPALRALPRPAPVARPVTIQRITWALPVSGYHLTGRFGDRSWLWSSGMHTGLDFAAPAGTQIRAIAAGVVKEAGYAGSYGNRTIITLPGGGEAWYCHQTSIGVTPGQRVAVGQPIGTVGATGNVTGAHLHLEIRPTGEHGDPVDPYAVLVAHGLRP</sequence>
<dbReference type="Pfam" id="PF01551">
    <property type="entry name" value="Peptidase_M23"/>
    <property type="match status" value="1"/>
</dbReference>
<dbReference type="CDD" id="cd12797">
    <property type="entry name" value="M23_peptidase"/>
    <property type="match status" value="1"/>
</dbReference>
<evidence type="ECO:0000313" key="5">
    <source>
        <dbReference type="Proteomes" id="UP001183648"/>
    </source>
</evidence>
<dbReference type="GO" id="GO:0016787">
    <property type="term" value="F:hydrolase activity"/>
    <property type="evidence" value="ECO:0007669"/>
    <property type="project" value="UniProtKB-KW"/>
</dbReference>
<dbReference type="EMBL" id="JAVDYG010000001">
    <property type="protein sequence ID" value="MDR7362691.1"/>
    <property type="molecule type" value="Genomic_DNA"/>
</dbReference>
<evidence type="ECO:0000313" key="4">
    <source>
        <dbReference type="EMBL" id="MDR7362691.1"/>
    </source>
</evidence>
<keyword evidence="2" id="KW-1133">Transmembrane helix</keyword>
<proteinExistence type="predicted"/>
<reference evidence="4 5" key="1">
    <citation type="submission" date="2023-07" db="EMBL/GenBank/DDBJ databases">
        <title>Sequencing the genomes of 1000 actinobacteria strains.</title>
        <authorList>
            <person name="Klenk H.-P."/>
        </authorList>
    </citation>
    <scope>NUCLEOTIDE SEQUENCE [LARGE SCALE GENOMIC DNA]</scope>
    <source>
        <strain evidence="4 5">DSM 19426</strain>
    </source>
</reference>
<dbReference type="RefSeq" id="WP_310301995.1">
    <property type="nucleotide sequence ID" value="NZ_BAAAPS010000013.1"/>
</dbReference>
<dbReference type="Gene3D" id="2.70.70.10">
    <property type="entry name" value="Glucose Permease (Domain IIA)"/>
    <property type="match status" value="1"/>
</dbReference>
<dbReference type="PANTHER" id="PTHR21666:SF270">
    <property type="entry name" value="MUREIN HYDROLASE ACTIVATOR ENVC"/>
    <property type="match status" value="1"/>
</dbReference>
<feature type="domain" description="M23ase beta-sheet core" evidence="3">
    <location>
        <begin position="143"/>
        <end position="237"/>
    </location>
</feature>
<keyword evidence="2" id="KW-0472">Membrane</keyword>
<protein>
    <submittedName>
        <fullName evidence="4">Murein DD-endopeptidase MepM/ murein hydrolase activator NlpD</fullName>
    </submittedName>
</protein>
<accession>A0ABU2BWG9</accession>
<name>A0ABU2BWG9_9ACTN</name>
<feature type="transmembrane region" description="Helical" evidence="2">
    <location>
        <begin position="27"/>
        <end position="49"/>
    </location>
</feature>
<evidence type="ECO:0000256" key="1">
    <source>
        <dbReference type="SAM" id="MobiDB-lite"/>
    </source>
</evidence>
<dbReference type="InterPro" id="IPR016047">
    <property type="entry name" value="M23ase_b-sheet_dom"/>
</dbReference>
<dbReference type="InterPro" id="IPR011055">
    <property type="entry name" value="Dup_hybrid_motif"/>
</dbReference>
<evidence type="ECO:0000259" key="3">
    <source>
        <dbReference type="Pfam" id="PF01551"/>
    </source>
</evidence>
<dbReference type="SUPFAM" id="SSF51261">
    <property type="entry name" value="Duplicated hybrid motif"/>
    <property type="match status" value="1"/>
</dbReference>
<dbReference type="PANTHER" id="PTHR21666">
    <property type="entry name" value="PEPTIDASE-RELATED"/>
    <property type="match status" value="1"/>
</dbReference>
<comment type="caution">
    <text evidence="4">The sequence shown here is derived from an EMBL/GenBank/DDBJ whole genome shotgun (WGS) entry which is preliminary data.</text>
</comment>
<dbReference type="Proteomes" id="UP001183648">
    <property type="component" value="Unassembled WGS sequence"/>
</dbReference>
<evidence type="ECO:0000256" key="2">
    <source>
        <dbReference type="SAM" id="Phobius"/>
    </source>
</evidence>
<keyword evidence="5" id="KW-1185">Reference proteome</keyword>
<gene>
    <name evidence="4" type="ORF">J2S63_002244</name>
</gene>